<evidence type="ECO:0000256" key="2">
    <source>
        <dbReference type="ARBA" id="ARBA00022723"/>
    </source>
</evidence>
<dbReference type="SUPFAM" id="SSF55486">
    <property type="entry name" value="Metalloproteases ('zincins'), catalytic domain"/>
    <property type="match status" value="1"/>
</dbReference>
<dbReference type="EC" id="3.4.24.-" evidence="13"/>
<feature type="region of interest" description="Disordered" evidence="14">
    <location>
        <begin position="12"/>
        <end position="47"/>
    </location>
</feature>
<evidence type="ECO:0000313" key="16">
    <source>
        <dbReference type="Ensembl" id="ENSNMLP00000000272.1"/>
    </source>
</evidence>
<name>A0A8C6S8H2_9GOBI</name>
<dbReference type="GO" id="GO:0042588">
    <property type="term" value="C:zymogen granule"/>
    <property type="evidence" value="ECO:0007669"/>
    <property type="project" value="UniProtKB-SubCell"/>
</dbReference>
<evidence type="ECO:0000256" key="5">
    <source>
        <dbReference type="ARBA" id="ARBA00022833"/>
    </source>
</evidence>
<keyword evidence="17" id="KW-1185">Reference proteome</keyword>
<keyword evidence="2 12" id="KW-0479">Metal-binding</keyword>
<reference evidence="16" key="1">
    <citation type="submission" date="2025-08" db="UniProtKB">
        <authorList>
            <consortium name="Ensembl"/>
        </authorList>
    </citation>
    <scope>IDENTIFICATION</scope>
</reference>
<comment type="cofactor">
    <cofactor evidence="12 13">
        <name>Zn(2+)</name>
        <dbReference type="ChEBI" id="CHEBI:29105"/>
    </cofactor>
    <text evidence="12 13">Binds 1 zinc ion per subunit.</text>
</comment>
<dbReference type="InterPro" id="IPR001506">
    <property type="entry name" value="Peptidase_M12A"/>
</dbReference>
<dbReference type="Proteomes" id="UP000694523">
    <property type="component" value="Unplaced"/>
</dbReference>
<keyword evidence="10" id="KW-0968">Cytoplasmic vesicle</keyword>
<dbReference type="Pfam" id="PF01400">
    <property type="entry name" value="Astacin"/>
    <property type="match status" value="1"/>
</dbReference>
<feature type="binding site" evidence="12">
    <location>
        <position position="184"/>
    </location>
    <ligand>
        <name>Zn(2+)</name>
        <dbReference type="ChEBI" id="CHEBI:29105"/>
        <note>catalytic</note>
    </ligand>
</feature>
<dbReference type="PRINTS" id="PR00480">
    <property type="entry name" value="ASTACIN"/>
</dbReference>
<feature type="compositionally biased region" description="Acidic residues" evidence="14">
    <location>
        <begin position="29"/>
        <end position="43"/>
    </location>
</feature>
<dbReference type="PROSITE" id="PS51864">
    <property type="entry name" value="ASTACIN"/>
    <property type="match status" value="1"/>
</dbReference>
<dbReference type="AlphaFoldDB" id="A0A8C6S8H2"/>
<keyword evidence="5 12" id="KW-0862">Zinc</keyword>
<dbReference type="InterPro" id="IPR006026">
    <property type="entry name" value="Peptidase_Metallo"/>
</dbReference>
<dbReference type="PANTHER" id="PTHR10127">
    <property type="entry name" value="DISCOIDIN, CUB, EGF, LAMININ , AND ZINC METALLOPROTEASE DOMAIN CONTAINING"/>
    <property type="match status" value="1"/>
</dbReference>
<sequence>CHGVAEVLIVFSDTDVDEDLDEGDAKDPPEDDGSAEDEDEEDGLSVSERLELVNKNLGQKTSDSEIEDGDVMVPKSHVRKRNADQCTNKRCKWPRSKNKKVYVPYVIANHYSSAQQETIEQAFSFFANSTCIRFVPRNKQRDYLYIHSSTGCWSYIGRQGNRQELSLKKDGCIYAGTIQHELLHALGFHHEHKRSDRDKYIKVLWENIIKEVEHNFRKTRTLNLKTPYDYSSVMHYSSEAFSKNGKPTLVARRPNVTFGRAKEMSSWDIERVNRLNCKKSNLD</sequence>
<keyword evidence="3" id="KW-0732">Signal</keyword>
<keyword evidence="9" id="KW-0325">Glycoprotein</keyword>
<dbReference type="GO" id="GO:0008270">
    <property type="term" value="F:zinc ion binding"/>
    <property type="evidence" value="ECO:0007669"/>
    <property type="project" value="UniProtKB-UniRule"/>
</dbReference>
<evidence type="ECO:0000256" key="4">
    <source>
        <dbReference type="ARBA" id="ARBA00022801"/>
    </source>
</evidence>
<keyword evidence="6 12" id="KW-0482">Metalloprotease</keyword>
<feature type="binding site" evidence="12">
    <location>
        <position position="180"/>
    </location>
    <ligand>
        <name>Zn(2+)</name>
        <dbReference type="ChEBI" id="CHEBI:29105"/>
        <note>catalytic</note>
    </ligand>
</feature>
<reference evidence="16" key="2">
    <citation type="submission" date="2025-09" db="UniProtKB">
        <authorList>
            <consortium name="Ensembl"/>
        </authorList>
    </citation>
    <scope>IDENTIFICATION</scope>
</reference>
<dbReference type="FunFam" id="3.40.390.10:FF:000040">
    <property type="entry name" value="Metalloendopeptidase"/>
    <property type="match status" value="1"/>
</dbReference>
<evidence type="ECO:0000256" key="6">
    <source>
        <dbReference type="ARBA" id="ARBA00023049"/>
    </source>
</evidence>
<dbReference type="GO" id="GO:0006508">
    <property type="term" value="P:proteolysis"/>
    <property type="evidence" value="ECO:0007669"/>
    <property type="project" value="UniProtKB-KW"/>
</dbReference>
<protein>
    <recommendedName>
        <fullName evidence="13">Metalloendopeptidase</fullName>
        <ecNumber evidence="13">3.4.24.-</ecNumber>
    </recommendedName>
</protein>
<dbReference type="Ensembl" id="ENSNMLT00000000332.1">
    <property type="protein sequence ID" value="ENSNMLP00000000272.1"/>
    <property type="gene ID" value="ENSNMLG00000000239.1"/>
</dbReference>
<evidence type="ECO:0000256" key="12">
    <source>
        <dbReference type="PROSITE-ProRule" id="PRU01211"/>
    </source>
</evidence>
<organism evidence="16 17">
    <name type="scientific">Neogobius melanostomus</name>
    <name type="common">round goby</name>
    <dbReference type="NCBI Taxonomy" id="47308"/>
    <lineage>
        <taxon>Eukaryota</taxon>
        <taxon>Metazoa</taxon>
        <taxon>Chordata</taxon>
        <taxon>Craniata</taxon>
        <taxon>Vertebrata</taxon>
        <taxon>Euteleostomi</taxon>
        <taxon>Actinopterygii</taxon>
        <taxon>Neopterygii</taxon>
        <taxon>Teleostei</taxon>
        <taxon>Neoteleostei</taxon>
        <taxon>Acanthomorphata</taxon>
        <taxon>Gobiaria</taxon>
        <taxon>Gobiiformes</taxon>
        <taxon>Gobioidei</taxon>
        <taxon>Gobiidae</taxon>
        <taxon>Benthophilinae</taxon>
        <taxon>Neogobiini</taxon>
        <taxon>Neogobius</taxon>
    </lineage>
</organism>
<evidence type="ECO:0000256" key="7">
    <source>
        <dbReference type="ARBA" id="ARBA00023145"/>
    </source>
</evidence>
<evidence type="ECO:0000256" key="1">
    <source>
        <dbReference type="ARBA" id="ARBA00022670"/>
    </source>
</evidence>
<keyword evidence="7" id="KW-0865">Zymogen</keyword>
<evidence type="ECO:0000256" key="13">
    <source>
        <dbReference type="RuleBase" id="RU361183"/>
    </source>
</evidence>
<feature type="active site" evidence="12">
    <location>
        <position position="181"/>
    </location>
</feature>
<keyword evidence="1 12" id="KW-0645">Protease</keyword>
<keyword evidence="8" id="KW-1015">Disulfide bond</keyword>
<dbReference type="SMART" id="SM00235">
    <property type="entry name" value="ZnMc"/>
    <property type="match status" value="1"/>
</dbReference>
<comment type="caution">
    <text evidence="12">Lacks conserved residue(s) required for the propagation of feature annotation.</text>
</comment>
<feature type="binding site" evidence="12">
    <location>
        <position position="190"/>
    </location>
    <ligand>
        <name>Zn(2+)</name>
        <dbReference type="ChEBI" id="CHEBI:29105"/>
        <note>catalytic</note>
    </ligand>
</feature>
<feature type="domain" description="Peptidase M12A" evidence="15">
    <location>
        <begin position="82"/>
        <end position="278"/>
    </location>
</feature>
<keyword evidence="4 12" id="KW-0378">Hydrolase</keyword>
<evidence type="ECO:0000313" key="17">
    <source>
        <dbReference type="Proteomes" id="UP000694523"/>
    </source>
</evidence>
<evidence type="ECO:0000259" key="15">
    <source>
        <dbReference type="PROSITE" id="PS51864"/>
    </source>
</evidence>
<accession>A0A8C6S8H2</accession>
<evidence type="ECO:0000256" key="14">
    <source>
        <dbReference type="SAM" id="MobiDB-lite"/>
    </source>
</evidence>
<dbReference type="InterPro" id="IPR024079">
    <property type="entry name" value="MetalloPept_cat_dom_sf"/>
</dbReference>
<evidence type="ECO:0000256" key="11">
    <source>
        <dbReference type="ARBA" id="ARBA00024324"/>
    </source>
</evidence>
<evidence type="ECO:0000256" key="3">
    <source>
        <dbReference type="ARBA" id="ARBA00022729"/>
    </source>
</evidence>
<dbReference type="PANTHER" id="PTHR10127:SF899">
    <property type="entry name" value="ASTACIN-LIKE METALLOENDOPEPTIDASE-RELATED"/>
    <property type="match status" value="1"/>
</dbReference>
<evidence type="ECO:0000256" key="8">
    <source>
        <dbReference type="ARBA" id="ARBA00023157"/>
    </source>
</evidence>
<evidence type="ECO:0000256" key="9">
    <source>
        <dbReference type="ARBA" id="ARBA00023180"/>
    </source>
</evidence>
<proteinExistence type="predicted"/>
<evidence type="ECO:0000256" key="10">
    <source>
        <dbReference type="ARBA" id="ARBA00023329"/>
    </source>
</evidence>
<dbReference type="Gene3D" id="3.40.390.10">
    <property type="entry name" value="Collagenase (Catalytic Domain)"/>
    <property type="match status" value="1"/>
</dbReference>
<comment type="subcellular location">
    <subcellularLocation>
        <location evidence="11">Zymogen granule</location>
    </subcellularLocation>
</comment>
<dbReference type="GO" id="GO:0004222">
    <property type="term" value="F:metalloendopeptidase activity"/>
    <property type="evidence" value="ECO:0007669"/>
    <property type="project" value="UniProtKB-UniRule"/>
</dbReference>